<feature type="transmembrane region" description="Helical" evidence="2">
    <location>
        <begin position="48"/>
        <end position="68"/>
    </location>
</feature>
<gene>
    <name evidence="3" type="ORF">TRIUR3_29776</name>
</gene>
<keyword evidence="2" id="KW-0812">Transmembrane</keyword>
<dbReference type="STRING" id="4572.M8AHF2"/>
<feature type="transmembrane region" description="Helical" evidence="2">
    <location>
        <begin position="309"/>
        <end position="335"/>
    </location>
</feature>
<reference evidence="3" key="1">
    <citation type="journal article" date="2013" name="Nature">
        <title>Draft genome of the wheat A-genome progenitor Triticum urartu.</title>
        <authorList>
            <person name="Ling H.Q."/>
            <person name="Zhao S."/>
            <person name="Liu D."/>
            <person name="Wang J."/>
            <person name="Sun H."/>
            <person name="Zhang C."/>
            <person name="Fan H."/>
            <person name="Li D."/>
            <person name="Dong L."/>
            <person name="Tao Y."/>
            <person name="Gao C."/>
            <person name="Wu H."/>
            <person name="Li Y."/>
            <person name="Cui Y."/>
            <person name="Guo X."/>
            <person name="Zheng S."/>
            <person name="Wang B."/>
            <person name="Yu K."/>
            <person name="Liang Q."/>
            <person name="Yang W."/>
            <person name="Lou X."/>
            <person name="Chen J."/>
            <person name="Feng M."/>
            <person name="Jian J."/>
            <person name="Zhang X."/>
            <person name="Luo G."/>
            <person name="Jiang Y."/>
            <person name="Liu J."/>
            <person name="Wang Z."/>
            <person name="Sha Y."/>
            <person name="Zhang B."/>
            <person name="Wu H."/>
            <person name="Tang D."/>
            <person name="Shen Q."/>
            <person name="Xue P."/>
            <person name="Zou S."/>
            <person name="Wang X."/>
            <person name="Liu X."/>
            <person name="Wang F."/>
            <person name="Yang Y."/>
            <person name="An X."/>
            <person name="Dong Z."/>
            <person name="Zhang K."/>
            <person name="Zhang X."/>
            <person name="Luo M.C."/>
            <person name="Dvorak J."/>
            <person name="Tong Y."/>
            <person name="Wang J."/>
            <person name="Yang H."/>
            <person name="Li Z."/>
            <person name="Wang D."/>
            <person name="Zhang A."/>
            <person name="Wang J."/>
        </authorList>
    </citation>
    <scope>NUCLEOTIDE SEQUENCE</scope>
</reference>
<keyword evidence="2" id="KW-1133">Transmembrane helix</keyword>
<proteinExistence type="predicted"/>
<dbReference type="Pfam" id="PF13968">
    <property type="entry name" value="DUF4220"/>
    <property type="match status" value="1"/>
</dbReference>
<dbReference type="Pfam" id="PF04578">
    <property type="entry name" value="DUF594"/>
    <property type="match status" value="1"/>
</dbReference>
<accession>M8AHF2</accession>
<dbReference type="AlphaFoldDB" id="M8AHF2"/>
<evidence type="ECO:0000256" key="1">
    <source>
        <dbReference type="SAM" id="MobiDB-lite"/>
    </source>
</evidence>
<feature type="compositionally biased region" description="Basic and acidic residues" evidence="1">
    <location>
        <begin position="882"/>
        <end position="892"/>
    </location>
</feature>
<name>M8AHF2_TRIUA</name>
<evidence type="ECO:0000313" key="3">
    <source>
        <dbReference type="EMBL" id="EMS60139.1"/>
    </source>
</evidence>
<dbReference type="eggNOG" id="ENOG502QQBP">
    <property type="taxonomic scope" value="Eukaryota"/>
</dbReference>
<feature type="transmembrane region" description="Helical" evidence="2">
    <location>
        <begin position="17"/>
        <end position="36"/>
    </location>
</feature>
<dbReference type="InterPro" id="IPR025315">
    <property type="entry name" value="DUF4220"/>
</dbReference>
<feature type="region of interest" description="Disordered" evidence="1">
    <location>
        <begin position="687"/>
        <end position="706"/>
    </location>
</feature>
<protein>
    <submittedName>
        <fullName evidence="3">Uncharacterized protein</fullName>
    </submittedName>
</protein>
<feature type="region of interest" description="Disordered" evidence="1">
    <location>
        <begin position="864"/>
        <end position="952"/>
    </location>
</feature>
<dbReference type="PANTHER" id="PTHR31325">
    <property type="entry name" value="OS01G0798800 PROTEIN-RELATED"/>
    <property type="match status" value="1"/>
</dbReference>
<dbReference type="InterPro" id="IPR007658">
    <property type="entry name" value="DUF594"/>
</dbReference>
<feature type="compositionally biased region" description="Polar residues" evidence="1">
    <location>
        <begin position="864"/>
        <end position="876"/>
    </location>
</feature>
<feature type="transmembrane region" description="Helical" evidence="2">
    <location>
        <begin position="278"/>
        <end position="297"/>
    </location>
</feature>
<feature type="region of interest" description="Disordered" evidence="1">
    <location>
        <begin position="1207"/>
        <end position="1236"/>
    </location>
</feature>
<evidence type="ECO:0000256" key="2">
    <source>
        <dbReference type="SAM" id="Phobius"/>
    </source>
</evidence>
<keyword evidence="2" id="KW-0472">Membrane</keyword>
<sequence>MAITRESLEQIWNQWEIELVVLLSFTLQIFLFFTGCIRRYSTNALLRLLTWLAYVAADMVAVYALGLISRDGQSTMSSAGSCHRNKRSNRFSTGTSRQLAFFWAPFLLVHLGGQDTISAFSIEDNNLWLRHLLNLTIQVSLALYAFWKSIGGQNQRLLAPGILVFVTGIIRYGERIWALKCSSRNGLRETNLPPLPKLNFEVDKGSYVGTICYVLGSMVCIRDLFSGRTTSQMKERAVFRFQEDRPLDQVPKLLEVELAMMYDDLFTKAMLLRTRTGVVLRCISQFSVIAAFVLFLVENLKQEHNRADVAITYALFLGGFSLEVCAFVLTVMSPWTWAFFKARRCDRLAHISWLLLSSGIGWPEKRPLWSNSMGQYNFLTSCMGREQSTTSSKLMTIIRKILIAVEKKVFIRNLQHTKHVNLSKDVMDSVVTWVGRLAREEFTRITQQQRWVNLRPIINPTMNTLANSLGDNIIFLHTYTELHLQKHSSNMDDETISTTMDICRKISNYMVYLLVVHPSMLPLSGTAADTLAKFYEKISKNGSGKQDVLDTAYQLVTDKLEFGDEECLKEQEQPGPWGETLTEIQDMWMRLLLYAAGKCPVELHAQQLGRGGELLTLVWLLMAHNGIGNVGHQVELITNDETMVGQFCAFHYPKESKHRRLHRATGRRPPASCPRLPRFCARAGFEDKEAEGDGDNPAASPPTPTPSDMFCESFLAGYDEDEVATTVDKILPVDDPARVGLHAGERKEMVRRVVHQRTAATAIRPWKGPLLKVRLPNLALFDLIKPDSWTKVQRKKRPARHANASRTSAAATAALPVGHVLEISQMRAHRLNSCLGCELGASRVGPVLCEPGLRVGGPELTRYEAQSNSVTTTSISPPDPCTIERRGYDGHHRGSSSTGGGRGYSWQSDGSAERPFLGPTGGFVEGASGPGHRHRGGFRGHLGGRGGRGGRYRPRQHTVVVEQTAAGGVTEESRLSSQAMEVVTATTDVEVPGNADFGSVSMEVSDRADSDRAAKWAPHDSGACPLLRDQAPSLMLYGVYCAELTFFESPTEREAPDESQSVTTRIVKVTRGAVSEAQIVQRLRELAPGDIHWELVSLEANLFRVEFLSVEDLQRLLSFGMCKVPGTDGILKFQESKLVEPQGKTERVDTAFTRAHGVARLLVSILDIEFVPDVVKWSYRGQIYTLEIEFEDESLFAEAATVTDVDMHEGDDGAGVKENPVADSGREMSEGLGSDA</sequence>
<organism evidence="3">
    <name type="scientific">Triticum urartu</name>
    <name type="common">Red wild einkorn</name>
    <name type="synonym">Crithodium urartu</name>
    <dbReference type="NCBI Taxonomy" id="4572"/>
    <lineage>
        <taxon>Eukaryota</taxon>
        <taxon>Viridiplantae</taxon>
        <taxon>Streptophyta</taxon>
        <taxon>Embryophyta</taxon>
        <taxon>Tracheophyta</taxon>
        <taxon>Spermatophyta</taxon>
        <taxon>Magnoliopsida</taxon>
        <taxon>Liliopsida</taxon>
        <taxon>Poales</taxon>
        <taxon>Poaceae</taxon>
        <taxon>BOP clade</taxon>
        <taxon>Pooideae</taxon>
        <taxon>Triticodae</taxon>
        <taxon>Triticeae</taxon>
        <taxon>Triticinae</taxon>
        <taxon>Triticum</taxon>
    </lineage>
</organism>
<dbReference type="EMBL" id="KD112854">
    <property type="protein sequence ID" value="EMS60139.1"/>
    <property type="molecule type" value="Genomic_DNA"/>
</dbReference>